<organism evidence="6 7">
    <name type="scientific">Ancylostoma duodenale</name>
    <dbReference type="NCBI Taxonomy" id="51022"/>
    <lineage>
        <taxon>Eukaryota</taxon>
        <taxon>Metazoa</taxon>
        <taxon>Ecdysozoa</taxon>
        <taxon>Nematoda</taxon>
        <taxon>Chromadorea</taxon>
        <taxon>Rhabditida</taxon>
        <taxon>Rhabditina</taxon>
        <taxon>Rhabditomorpha</taxon>
        <taxon>Strongyloidea</taxon>
        <taxon>Ancylostomatidae</taxon>
        <taxon>Ancylostomatinae</taxon>
        <taxon>Ancylostoma</taxon>
    </lineage>
</organism>
<feature type="transmembrane region" description="Helical" evidence="3">
    <location>
        <begin position="381"/>
        <end position="400"/>
    </location>
</feature>
<feature type="compositionally biased region" description="Basic and acidic residues" evidence="2">
    <location>
        <begin position="1017"/>
        <end position="1029"/>
    </location>
</feature>
<dbReference type="OrthoDB" id="5868619at2759"/>
<keyword evidence="3" id="KW-0812">Transmembrane</keyword>
<dbReference type="Pfam" id="PF07245">
    <property type="entry name" value="Phlebovirus_G2"/>
    <property type="match status" value="1"/>
</dbReference>
<dbReference type="EMBL" id="KN726244">
    <property type="protein sequence ID" value="KIH68993.1"/>
    <property type="molecule type" value="Genomic_DNA"/>
</dbReference>
<evidence type="ECO:0000259" key="5">
    <source>
        <dbReference type="Pfam" id="PF18701"/>
    </source>
</evidence>
<evidence type="ECO:0000313" key="6">
    <source>
        <dbReference type="EMBL" id="KIH68993.1"/>
    </source>
</evidence>
<dbReference type="InterPro" id="IPR040676">
    <property type="entry name" value="DUF5641"/>
</dbReference>
<gene>
    <name evidence="6" type="ORF">ANCDUO_00673</name>
</gene>
<evidence type="ECO:0000313" key="7">
    <source>
        <dbReference type="Proteomes" id="UP000054047"/>
    </source>
</evidence>
<feature type="compositionally biased region" description="Basic and acidic residues" evidence="2">
    <location>
        <begin position="201"/>
        <end position="219"/>
    </location>
</feature>
<reference evidence="6 7" key="1">
    <citation type="submission" date="2013-12" db="EMBL/GenBank/DDBJ databases">
        <title>Draft genome of the parsitic nematode Ancylostoma duodenale.</title>
        <authorList>
            <person name="Mitreva M."/>
        </authorList>
    </citation>
    <scope>NUCLEOTIDE SEQUENCE [LARGE SCALE GENOMIC DNA]</scope>
    <source>
        <strain evidence="6 7">Zhejiang</strain>
    </source>
</reference>
<dbReference type="AlphaFoldDB" id="A0A0C2DG93"/>
<keyword evidence="1" id="KW-0175">Coiled coil</keyword>
<evidence type="ECO:0000256" key="3">
    <source>
        <dbReference type="SAM" id="Phobius"/>
    </source>
</evidence>
<dbReference type="PANTHER" id="PTHR47331">
    <property type="entry name" value="PHD-TYPE DOMAIN-CONTAINING PROTEIN"/>
    <property type="match status" value="1"/>
</dbReference>
<dbReference type="Pfam" id="PF18701">
    <property type="entry name" value="DUF5641"/>
    <property type="match status" value="1"/>
</dbReference>
<dbReference type="Proteomes" id="UP000054047">
    <property type="component" value="Unassembled WGS sequence"/>
</dbReference>
<evidence type="ECO:0000256" key="2">
    <source>
        <dbReference type="SAM" id="MobiDB-lite"/>
    </source>
</evidence>
<feature type="region of interest" description="Disordered" evidence="2">
    <location>
        <begin position="979"/>
        <end position="1036"/>
    </location>
</feature>
<proteinExistence type="predicted"/>
<name>A0A0C2DG93_9BILA</name>
<keyword evidence="3" id="KW-0472">Membrane</keyword>
<evidence type="ECO:0008006" key="8">
    <source>
        <dbReference type="Google" id="ProtNLM"/>
    </source>
</evidence>
<feature type="region of interest" description="Disordered" evidence="2">
    <location>
        <begin position="194"/>
        <end position="229"/>
    </location>
</feature>
<feature type="domain" description="DUF5641" evidence="5">
    <location>
        <begin position="83"/>
        <end position="176"/>
    </location>
</feature>
<keyword evidence="3" id="KW-1133">Transmembrane helix</keyword>
<feature type="compositionally biased region" description="Basic and acidic residues" evidence="2">
    <location>
        <begin position="979"/>
        <end position="1004"/>
    </location>
</feature>
<accession>A0A0C2DG93</accession>
<feature type="coiled-coil region" evidence="1">
    <location>
        <begin position="943"/>
        <end position="977"/>
    </location>
</feature>
<evidence type="ECO:0000256" key="1">
    <source>
        <dbReference type="SAM" id="Coils"/>
    </source>
</evidence>
<dbReference type="Gene3D" id="2.60.98.50">
    <property type="match status" value="1"/>
</dbReference>
<sequence>MEGLTTLLTEIEGTLNTRPLTYQEEHWDDHPSIRPIDFIQRDVIITYPLEGLEATEGDPEYITPEEALQLRTRRQAEQALRSSYQLTERFWKIWREEYITALREQHTRYLASNYGTPKPPRSGAVVLIADPNLPRNTWKMGRVVATTADKDGVTREVEIVLPSRRKTRRPVNLLVSLEIDNGKEEVDELQEHFIPDATSDDEPHDRDEMQQDDSRDHTAPESVAQPSARYNLRQKPRVNYDLLHSGGFLTTICLLGLMSAVEANATPPRENVEIDISGSLECTTKGILVTTSNVTSYELCSEGYCVIRDNPPEREFVHLPPEVTLHKHVLHWKISKGMKIRTVRVTCPATPFCEQVDCWFCTANLFNPECNPRAVIVTMEVIIYGIVALLYTLCYVPVVLGLPIRVMLIIALTTLRFCGRLVYLCYRGMRKAIRRRTEARTSTIGFVPIILIACAVIVQACQDVDVFEMRATTCLKSSDNNETCRFDITQMLKMNTYHREACFRLHKGGALLKEIRPEWMRLQLICDKHTLVFTRHTRQKVVNAKRCPRSGSCKGTKCAGINTTALLPELSQGNEFPGVTHCVESCGGPGCGCFYLSSGCLFYRIYATPVNNKVYEIFNCPRWREEVVLTISVTELTKDALHHTPMIPQNIGTMKITLTPVTVTPTPALHASFITDGNNTARWMSLNHPTLLCSSVEEAENLECEMNTNCKCEPAEDSVNCICVDTNITEQFNSDLRNRLPVQHPWIEFEEHHSDEDFHTVKAIVPSLSTAELLVTIREDFDSTTKEVTDSLCTVEDTTERKEEIEKAYTKLCRTGMSLIDTAFDERDQLQEEVNRIRQQKGLDASSIVKDLRELHQQQLSVIEENWKQMKDWQKNIDNTIEALLKLKTPCALTKAELINTVRKEYDSFRNHQQFLMDSSPKPVTREDLQPILDDQKRVHDTIARMEEKINQNSKDLAQTMNAVELLTKEIQALREVHQECHTEKAQKEHSKESKRSTTPEPRVRSMVTRPHSPGEPSRRHTDLERDPNRNIGEQITRTREDLSRVKRDVEEALRSNRSDCNVRIQELDLEKMMLIAQKDRLIAEAQRSIRRTRHCEESQKDCFTPCKRTLQNSRDPY</sequence>
<feature type="domain" description="Phlebovirus glycoprotein G2 fusion" evidence="4">
    <location>
        <begin position="461"/>
        <end position="773"/>
    </location>
</feature>
<dbReference type="InterPro" id="IPR009878">
    <property type="entry name" value="Phlebovirus_G2_fusion"/>
</dbReference>
<feature type="coiled-coil region" evidence="1">
    <location>
        <begin position="1036"/>
        <end position="1085"/>
    </location>
</feature>
<evidence type="ECO:0000259" key="4">
    <source>
        <dbReference type="Pfam" id="PF07245"/>
    </source>
</evidence>
<keyword evidence="7" id="KW-1185">Reference proteome</keyword>
<feature type="transmembrane region" description="Helical" evidence="3">
    <location>
        <begin position="438"/>
        <end position="458"/>
    </location>
</feature>
<protein>
    <recommendedName>
        <fullName evidence="8">Phlebovirus glycoprotein G2 fusion domain-containing protein</fullName>
    </recommendedName>
</protein>